<evidence type="ECO:0000313" key="4">
    <source>
        <dbReference type="Proteomes" id="UP000050865"/>
    </source>
</evidence>
<feature type="transmembrane region" description="Helical" evidence="1">
    <location>
        <begin position="153"/>
        <end position="173"/>
    </location>
</feature>
<evidence type="ECO:0000313" key="3">
    <source>
        <dbReference type="EMBL" id="KRN25136.1"/>
    </source>
</evidence>
<dbReference type="PANTHER" id="PTHR36834:SF1">
    <property type="entry name" value="INTEGRAL MEMBRANE PROTEIN"/>
    <property type="match status" value="1"/>
</dbReference>
<dbReference type="PATRIC" id="fig|1423730.4.peg.1109"/>
<dbReference type="EMBL" id="AYZJ01000019">
    <property type="protein sequence ID" value="KRN25136.1"/>
    <property type="molecule type" value="Genomic_DNA"/>
</dbReference>
<dbReference type="Proteomes" id="UP000050865">
    <property type="component" value="Unassembled WGS sequence"/>
</dbReference>
<sequence length="203" mass="23743">MLFLGPLYQYAQAHLAGYVNHWPLVKLAIYSLDKTLFYLLIALVLRWAYLRLRHQRPRLRGELRWGFFTAYLILLLMLTVFRNHYFPWQWPVYLQRPLSDINFVPLVNTIKLRFGSPVDLWYQSLGNVVWFLPFGFGLPALSKRHLGAFGVGWRAALLSLLIEGLQFVLYTGVADIDDVIFNTIGGLVGYFIYRVLFGRSKRR</sequence>
<feature type="transmembrane region" description="Helical" evidence="1">
    <location>
        <begin position="35"/>
        <end position="52"/>
    </location>
</feature>
<dbReference type="InterPro" id="IPR053150">
    <property type="entry name" value="Teicoplanin_resist-assoc"/>
</dbReference>
<comment type="caution">
    <text evidence="3">The sequence shown here is derived from an EMBL/GenBank/DDBJ whole genome shotgun (WGS) entry which is preliminary data.</text>
</comment>
<evidence type="ECO:0000256" key="1">
    <source>
        <dbReference type="SAM" id="Phobius"/>
    </source>
</evidence>
<keyword evidence="1" id="KW-0812">Transmembrane</keyword>
<protein>
    <recommendedName>
        <fullName evidence="2">VanZ-like domain-containing protein</fullName>
    </recommendedName>
</protein>
<accession>A0A0R2F9W6</accession>
<feature type="domain" description="VanZ-like" evidence="2">
    <location>
        <begin position="68"/>
        <end position="196"/>
    </location>
</feature>
<feature type="transmembrane region" description="Helical" evidence="1">
    <location>
        <begin position="120"/>
        <end position="141"/>
    </location>
</feature>
<keyword evidence="4" id="KW-1185">Reference proteome</keyword>
<proteinExistence type="predicted"/>
<reference evidence="3 4" key="1">
    <citation type="journal article" date="2015" name="Genome Announc.">
        <title>Expanding the biotechnology potential of lactobacilli through comparative genomics of 213 strains and associated genera.</title>
        <authorList>
            <person name="Sun Z."/>
            <person name="Harris H.M."/>
            <person name="McCann A."/>
            <person name="Guo C."/>
            <person name="Argimon S."/>
            <person name="Zhang W."/>
            <person name="Yang X."/>
            <person name="Jeffery I.B."/>
            <person name="Cooney J.C."/>
            <person name="Kagawa T.F."/>
            <person name="Liu W."/>
            <person name="Song Y."/>
            <person name="Salvetti E."/>
            <person name="Wrobel A."/>
            <person name="Rasinkangas P."/>
            <person name="Parkhill J."/>
            <person name="Rea M.C."/>
            <person name="O'Sullivan O."/>
            <person name="Ritari J."/>
            <person name="Douillard F.P."/>
            <person name="Paul Ross R."/>
            <person name="Yang R."/>
            <person name="Briner A.E."/>
            <person name="Felis G.E."/>
            <person name="de Vos W.M."/>
            <person name="Barrangou R."/>
            <person name="Klaenhammer T.R."/>
            <person name="Caufield P.W."/>
            <person name="Cui Y."/>
            <person name="Zhang H."/>
            <person name="O'Toole P.W."/>
        </authorList>
    </citation>
    <scope>NUCLEOTIDE SEQUENCE [LARGE SCALE GENOMIC DNA]</scope>
    <source>
        <strain evidence="3 4">DSM 22697</strain>
    </source>
</reference>
<dbReference type="RefSeq" id="WP_056989121.1">
    <property type="nucleotide sequence ID" value="NZ_AYZJ01000019.1"/>
</dbReference>
<keyword evidence="1" id="KW-1133">Transmembrane helix</keyword>
<dbReference type="PANTHER" id="PTHR36834">
    <property type="entry name" value="MEMBRANE PROTEIN-RELATED"/>
    <property type="match status" value="1"/>
</dbReference>
<name>A0A0R2F9W6_9LACO</name>
<organism evidence="3 4">
    <name type="scientific">Lacticaseibacillus camelliae DSM 22697 = JCM 13995</name>
    <dbReference type="NCBI Taxonomy" id="1423730"/>
    <lineage>
        <taxon>Bacteria</taxon>
        <taxon>Bacillati</taxon>
        <taxon>Bacillota</taxon>
        <taxon>Bacilli</taxon>
        <taxon>Lactobacillales</taxon>
        <taxon>Lactobacillaceae</taxon>
        <taxon>Lacticaseibacillus</taxon>
    </lineage>
</organism>
<dbReference type="InterPro" id="IPR006976">
    <property type="entry name" value="VanZ-like"/>
</dbReference>
<dbReference type="Pfam" id="PF04892">
    <property type="entry name" value="VanZ"/>
    <property type="match status" value="1"/>
</dbReference>
<feature type="transmembrane region" description="Helical" evidence="1">
    <location>
        <begin position="179"/>
        <end position="197"/>
    </location>
</feature>
<gene>
    <name evidence="3" type="ORF">FC75_GL001054</name>
</gene>
<dbReference type="AlphaFoldDB" id="A0A0R2F9W6"/>
<dbReference type="STRING" id="1423730.FC75_GL001054"/>
<evidence type="ECO:0000259" key="2">
    <source>
        <dbReference type="Pfam" id="PF04892"/>
    </source>
</evidence>
<keyword evidence="1" id="KW-0472">Membrane</keyword>
<feature type="transmembrane region" description="Helical" evidence="1">
    <location>
        <begin position="64"/>
        <end position="81"/>
    </location>
</feature>